<dbReference type="AlphaFoldDB" id="A6HZZ6"/>
<organism evidence="1 2">
    <name type="scientific">Rattus norvegicus</name>
    <name type="common">Rat</name>
    <dbReference type="NCBI Taxonomy" id="10116"/>
    <lineage>
        <taxon>Eukaryota</taxon>
        <taxon>Metazoa</taxon>
        <taxon>Chordata</taxon>
        <taxon>Craniata</taxon>
        <taxon>Vertebrata</taxon>
        <taxon>Euteleostomi</taxon>
        <taxon>Mammalia</taxon>
        <taxon>Eutheria</taxon>
        <taxon>Euarchontoglires</taxon>
        <taxon>Glires</taxon>
        <taxon>Rodentia</taxon>
        <taxon>Myomorpha</taxon>
        <taxon>Muroidea</taxon>
        <taxon>Muridae</taxon>
        <taxon>Murinae</taxon>
        <taxon>Rattus</taxon>
    </lineage>
</organism>
<evidence type="ECO:0000313" key="1">
    <source>
        <dbReference type="EMBL" id="EDM12777.1"/>
    </source>
</evidence>
<accession>A6HZZ6</accession>
<reference evidence="2" key="3">
    <citation type="submission" date="2005-09" db="EMBL/GenBank/DDBJ databases">
        <authorList>
            <person name="Mural R.J."/>
            <person name="Li P.W."/>
            <person name="Adams M.D."/>
            <person name="Amanatides P.G."/>
            <person name="Baden-Tillson H."/>
            <person name="Barnstead M."/>
            <person name="Chin S.H."/>
            <person name="Dew I."/>
            <person name="Evans C.A."/>
            <person name="Ferriera S."/>
            <person name="Flanigan M."/>
            <person name="Fosler C."/>
            <person name="Glodek A."/>
            <person name="Gu Z."/>
            <person name="Holt R.A."/>
            <person name="Jennings D."/>
            <person name="Kraft C.L."/>
            <person name="Lu F."/>
            <person name="Nguyen T."/>
            <person name="Nusskern D.R."/>
            <person name="Pfannkoch C.M."/>
            <person name="Sitter C."/>
            <person name="Sutton G.G."/>
            <person name="Venter J.C."/>
            <person name="Wang Z."/>
            <person name="Woodage T."/>
            <person name="Zheng X.H."/>
            <person name="Zhong F."/>
        </authorList>
    </citation>
    <scope>NUCLEOTIDE SEQUENCE [LARGE SCALE GENOMIC DNA]</scope>
    <source>
        <strain>BN</strain>
        <strain evidence="2">Sprague-Dawley</strain>
    </source>
</reference>
<evidence type="ECO:0000313" key="2">
    <source>
        <dbReference type="Proteomes" id="UP000234681"/>
    </source>
</evidence>
<reference evidence="1" key="2">
    <citation type="submission" date="2005-07" db="EMBL/GenBank/DDBJ databases">
        <authorList>
            <person name="Mural R.J."/>
            <person name="Li P.W."/>
            <person name="Adams M.D."/>
            <person name="Amanatides P.G."/>
            <person name="Baden-Tillson H."/>
            <person name="Barnstead M."/>
            <person name="Chin S.H."/>
            <person name="Dew I."/>
            <person name="Evans C.A."/>
            <person name="Ferriera S."/>
            <person name="Flanigan M."/>
            <person name="Fosler C."/>
            <person name="Glodek A."/>
            <person name="Gu Z."/>
            <person name="Holt R.A."/>
            <person name="Jennings D."/>
            <person name="Kraft C.L."/>
            <person name="Lu F."/>
            <person name="Nguyen T."/>
            <person name="Nusskern D.R."/>
            <person name="Pfannkoch C.M."/>
            <person name="Sitter C."/>
            <person name="Sutton G.G."/>
            <person name="Venter J.C."/>
            <person name="Wang Z."/>
            <person name="Woodage T."/>
            <person name="Zheng X.H."/>
            <person name="Zhong F."/>
        </authorList>
    </citation>
    <scope>NUCLEOTIDE SEQUENCE</scope>
    <source>
        <strain evidence="1">BN</strain>
    </source>
</reference>
<dbReference type="Proteomes" id="UP000234681">
    <property type="component" value="Chromosome 1"/>
</dbReference>
<name>A6HZZ6_RAT</name>
<dbReference type="EMBL" id="CH473953">
    <property type="protein sequence ID" value="EDM12777.1"/>
    <property type="molecule type" value="Genomic_DNA"/>
</dbReference>
<protein>
    <submittedName>
        <fullName evidence="1">RCG47231, isoform CRA_a</fullName>
    </submittedName>
</protein>
<reference evidence="1" key="1">
    <citation type="journal article" date="2005" name="Genome Res.">
        <title>Gene and alternative splicing annotation with AIR.</title>
        <authorList>
            <person name="Florea L."/>
            <person name="Di Francesco V."/>
            <person name="Miller J."/>
            <person name="Turner R."/>
            <person name="Yao A."/>
            <person name="Harris M."/>
            <person name="Walenz B."/>
            <person name="Mobarry C."/>
            <person name="Merkulov G.V."/>
            <person name="Charlab R."/>
            <person name="Dew I."/>
            <person name="Deng Z."/>
            <person name="Istrail S."/>
            <person name="Li P."/>
            <person name="Sutton G."/>
        </authorList>
    </citation>
    <scope>NUCLEOTIDE SEQUENCE</scope>
    <source>
        <strain evidence="1">BN</strain>
    </source>
</reference>
<proteinExistence type="predicted"/>
<sequence length="37" mass="4383">MHYLDRERVLLALMYVSLRCEKGWLAEDIFDIPGESI</sequence>
<gene>
    <name evidence="1" type="ORF">rCG_47231</name>
</gene>
<dbReference type="EMBL" id="CH473953">
    <property type="protein sequence ID" value="EDM12778.1"/>
    <property type="molecule type" value="Genomic_DNA"/>
</dbReference>